<evidence type="ECO:0000256" key="2">
    <source>
        <dbReference type="SAM" id="MobiDB-lite"/>
    </source>
</evidence>
<feature type="compositionally biased region" description="Acidic residues" evidence="2">
    <location>
        <begin position="170"/>
        <end position="181"/>
    </location>
</feature>
<accession>A0A8H7IVC4</accession>
<evidence type="ECO:0000256" key="1">
    <source>
        <dbReference type="SAM" id="Coils"/>
    </source>
</evidence>
<feature type="region of interest" description="Disordered" evidence="2">
    <location>
        <begin position="1"/>
        <end position="34"/>
    </location>
</feature>
<keyword evidence="4" id="KW-1185">Reference proteome</keyword>
<name>A0A8H7IVC4_9PLEO</name>
<reference evidence="3" key="1">
    <citation type="submission" date="2018-12" db="EMBL/GenBank/DDBJ databases">
        <authorList>
            <person name="Syme R.A."/>
            <person name="Farfan-Caceres L."/>
            <person name="Lichtenzveig J."/>
        </authorList>
    </citation>
    <scope>NUCLEOTIDE SEQUENCE</scope>
    <source>
        <strain evidence="3">Al4</strain>
    </source>
</reference>
<feature type="coiled-coil region" evidence="1">
    <location>
        <begin position="72"/>
        <end position="109"/>
    </location>
</feature>
<evidence type="ECO:0000313" key="4">
    <source>
        <dbReference type="Proteomes" id="UP000651452"/>
    </source>
</evidence>
<gene>
    <name evidence="3" type="ORF">EKO04_010219</name>
</gene>
<dbReference type="Proteomes" id="UP000651452">
    <property type="component" value="Unassembled WGS sequence"/>
</dbReference>
<comment type="caution">
    <text evidence="3">The sequence shown here is derived from an EMBL/GenBank/DDBJ whole genome shotgun (WGS) entry which is preliminary data.</text>
</comment>
<feature type="compositionally biased region" description="Polar residues" evidence="2">
    <location>
        <begin position="17"/>
        <end position="29"/>
    </location>
</feature>
<reference evidence="3" key="2">
    <citation type="submission" date="2020-09" db="EMBL/GenBank/DDBJ databases">
        <title>Reference genome assembly for Australian Ascochyta lentis isolate Al4.</title>
        <authorList>
            <person name="Lee R.C."/>
            <person name="Farfan-Caceres L.M."/>
            <person name="Debler J.W."/>
            <person name="Williams A.H."/>
            <person name="Henares B.M."/>
        </authorList>
    </citation>
    <scope>NUCLEOTIDE SEQUENCE</scope>
    <source>
        <strain evidence="3">Al4</strain>
    </source>
</reference>
<protein>
    <submittedName>
        <fullName evidence="3">Uncharacterized protein</fullName>
    </submittedName>
</protein>
<dbReference type="AlphaFoldDB" id="A0A8H7IVC4"/>
<feature type="region of interest" description="Disordered" evidence="2">
    <location>
        <begin position="157"/>
        <end position="181"/>
    </location>
</feature>
<proteinExistence type="predicted"/>
<evidence type="ECO:0000313" key="3">
    <source>
        <dbReference type="EMBL" id="KAF9691502.1"/>
    </source>
</evidence>
<dbReference type="EMBL" id="RZGK01000020">
    <property type="protein sequence ID" value="KAF9691502.1"/>
    <property type="molecule type" value="Genomic_DNA"/>
</dbReference>
<sequence length="199" mass="21831">MSTEGPANKKAKKADSLRSQPKGPNTTNEDAAIEGFYTSPSGVRISKDILGRLEKDQVALCMALKQDPANFESQAEARLKKLSDALEEKDRLKHELLEKRELVEFLKKKKALGQGNHQALKDGLARTKANKQGMIEAINKAHAKMTALFAELDFDDGNKETGKELQPALEEPEAAQDEMDIDPVLAAALIDSDSEDESN</sequence>
<keyword evidence="1" id="KW-0175">Coiled coil</keyword>
<organism evidence="3 4">
    <name type="scientific">Ascochyta lentis</name>
    <dbReference type="NCBI Taxonomy" id="205686"/>
    <lineage>
        <taxon>Eukaryota</taxon>
        <taxon>Fungi</taxon>
        <taxon>Dikarya</taxon>
        <taxon>Ascomycota</taxon>
        <taxon>Pezizomycotina</taxon>
        <taxon>Dothideomycetes</taxon>
        <taxon>Pleosporomycetidae</taxon>
        <taxon>Pleosporales</taxon>
        <taxon>Pleosporineae</taxon>
        <taxon>Didymellaceae</taxon>
        <taxon>Ascochyta</taxon>
    </lineage>
</organism>